<reference evidence="10" key="1">
    <citation type="submission" date="2019-08" db="EMBL/GenBank/DDBJ databases">
        <authorList>
            <person name="Kucharzyk K."/>
            <person name="Murdoch R.W."/>
            <person name="Higgins S."/>
            <person name="Loffler F."/>
        </authorList>
    </citation>
    <scope>NUCLEOTIDE SEQUENCE</scope>
</reference>
<dbReference type="AlphaFoldDB" id="A0A644XP46"/>
<dbReference type="InterPro" id="IPR053716">
    <property type="entry name" value="Flag_assembly_chemotaxis_eff"/>
</dbReference>
<sequence>MKRFEFPLEQVLKYKTHLQKNEKAILQGLQTKHEKLLSERESLTARLSGCCREYAALCLKGASVREIVNYAVYLEELRRQLERLEEALRQSQEALDRQTLKVVAANKDKRGLEILKDKQLELYYAMAHREEERRMEEFIMAASPVAAWR</sequence>
<dbReference type="GO" id="GO:0044781">
    <property type="term" value="P:bacterial-type flagellum organization"/>
    <property type="evidence" value="ECO:0007669"/>
    <property type="project" value="UniProtKB-KW"/>
</dbReference>
<feature type="coiled-coil region" evidence="9">
    <location>
        <begin position="26"/>
        <end position="101"/>
    </location>
</feature>
<keyword evidence="5" id="KW-1005">Bacterial flagellum biogenesis</keyword>
<dbReference type="Pfam" id="PF02050">
    <property type="entry name" value="FliJ"/>
    <property type="match status" value="1"/>
</dbReference>
<keyword evidence="6" id="KW-0653">Protein transport</keyword>
<dbReference type="InterPro" id="IPR012823">
    <property type="entry name" value="Flagell_FliJ"/>
</dbReference>
<keyword evidence="3" id="KW-1003">Cell membrane</keyword>
<dbReference type="GO" id="GO:0009288">
    <property type="term" value="C:bacterial-type flagellum"/>
    <property type="evidence" value="ECO:0007669"/>
    <property type="project" value="InterPro"/>
</dbReference>
<organism evidence="10">
    <name type="scientific">bioreactor metagenome</name>
    <dbReference type="NCBI Taxonomy" id="1076179"/>
    <lineage>
        <taxon>unclassified sequences</taxon>
        <taxon>metagenomes</taxon>
        <taxon>ecological metagenomes</taxon>
    </lineage>
</organism>
<dbReference type="GO" id="GO:0005886">
    <property type="term" value="C:plasma membrane"/>
    <property type="evidence" value="ECO:0007669"/>
    <property type="project" value="UniProtKB-SubCell"/>
</dbReference>
<accession>A0A644XP46</accession>
<protein>
    <recommendedName>
        <fullName evidence="11">Flagellar FliJ protein</fullName>
    </recommendedName>
</protein>
<evidence type="ECO:0008006" key="11">
    <source>
        <dbReference type="Google" id="ProtNLM"/>
    </source>
</evidence>
<gene>
    <name evidence="10" type="ORF">SDC9_64315</name>
</gene>
<keyword evidence="4" id="KW-0145">Chemotaxis</keyword>
<comment type="subcellular location">
    <subcellularLocation>
        <location evidence="1">Cell membrane</location>
        <topology evidence="1">Peripheral membrane protein</topology>
        <orientation evidence="1">Cytoplasmic side</orientation>
    </subcellularLocation>
</comment>
<evidence type="ECO:0000313" key="10">
    <source>
        <dbReference type="EMBL" id="MPM17915.1"/>
    </source>
</evidence>
<evidence type="ECO:0000256" key="1">
    <source>
        <dbReference type="ARBA" id="ARBA00004413"/>
    </source>
</evidence>
<name>A0A644XP46_9ZZZZ</name>
<dbReference type="EMBL" id="VSSQ01002883">
    <property type="protein sequence ID" value="MPM17915.1"/>
    <property type="molecule type" value="Genomic_DNA"/>
</dbReference>
<keyword evidence="2" id="KW-0813">Transport</keyword>
<comment type="caution">
    <text evidence="10">The sequence shown here is derived from an EMBL/GenBank/DDBJ whole genome shotgun (WGS) entry which is preliminary data.</text>
</comment>
<dbReference type="Gene3D" id="1.10.287.1700">
    <property type="match status" value="1"/>
</dbReference>
<keyword evidence="7" id="KW-0472">Membrane</keyword>
<dbReference type="GO" id="GO:0006935">
    <property type="term" value="P:chemotaxis"/>
    <property type="evidence" value="ECO:0007669"/>
    <property type="project" value="UniProtKB-KW"/>
</dbReference>
<keyword evidence="8" id="KW-1006">Bacterial flagellum protein export</keyword>
<proteinExistence type="predicted"/>
<evidence type="ECO:0000256" key="8">
    <source>
        <dbReference type="ARBA" id="ARBA00023225"/>
    </source>
</evidence>
<evidence type="ECO:0000256" key="2">
    <source>
        <dbReference type="ARBA" id="ARBA00022448"/>
    </source>
</evidence>
<evidence type="ECO:0000256" key="3">
    <source>
        <dbReference type="ARBA" id="ARBA00022475"/>
    </source>
</evidence>
<keyword evidence="9" id="KW-0175">Coiled coil</keyword>
<evidence type="ECO:0000256" key="9">
    <source>
        <dbReference type="SAM" id="Coils"/>
    </source>
</evidence>
<evidence type="ECO:0000256" key="4">
    <source>
        <dbReference type="ARBA" id="ARBA00022500"/>
    </source>
</evidence>
<dbReference type="GO" id="GO:0015031">
    <property type="term" value="P:protein transport"/>
    <property type="evidence" value="ECO:0007669"/>
    <property type="project" value="UniProtKB-KW"/>
</dbReference>
<evidence type="ECO:0000256" key="6">
    <source>
        <dbReference type="ARBA" id="ARBA00022927"/>
    </source>
</evidence>
<evidence type="ECO:0000256" key="5">
    <source>
        <dbReference type="ARBA" id="ARBA00022795"/>
    </source>
</evidence>
<dbReference type="GO" id="GO:0071973">
    <property type="term" value="P:bacterial-type flagellum-dependent cell motility"/>
    <property type="evidence" value="ECO:0007669"/>
    <property type="project" value="InterPro"/>
</dbReference>
<evidence type="ECO:0000256" key="7">
    <source>
        <dbReference type="ARBA" id="ARBA00023136"/>
    </source>
</evidence>